<evidence type="ECO:0000256" key="2">
    <source>
        <dbReference type="SAM" id="Phobius"/>
    </source>
</evidence>
<dbReference type="EMBL" id="JADGJH010000005">
    <property type="protein sequence ID" value="KAJ3143122.1"/>
    <property type="molecule type" value="Genomic_DNA"/>
</dbReference>
<reference evidence="3" key="1">
    <citation type="submission" date="2020-05" db="EMBL/GenBank/DDBJ databases">
        <title>Phylogenomic resolution of chytrid fungi.</title>
        <authorList>
            <person name="Stajich J.E."/>
            <person name="Amses K."/>
            <person name="Simmons R."/>
            <person name="Seto K."/>
            <person name="Myers J."/>
            <person name="Bonds A."/>
            <person name="Quandt C.A."/>
            <person name="Barry K."/>
            <person name="Liu P."/>
            <person name="Grigoriev I."/>
            <person name="Longcore J.E."/>
            <person name="James T.Y."/>
        </authorList>
    </citation>
    <scope>NUCLEOTIDE SEQUENCE</scope>
    <source>
        <strain evidence="3">JEL0513</strain>
    </source>
</reference>
<sequence length="707" mass="76882">METENVWGNDGGGGNAFENLVRANVNNGFGIDSKAGNGGNNNAEELISNNDQHLKHNLEFDVNSSSHPVVLEESDPSSLSIDRAEIVATTVDSKVSLPGEAVDSAVIAVIVNDNNRINNDISDDNKKINIDNDSKLTTNDIEDDDDKFGGFGSADPIVVVESDLTSAAVAVQQTVASESVIDDDDDFGDFGDFGDVPPPAAVSPVSNTVPGLELFDTPNDFERVRNNLAKMLATLPPAVMESSLQFAAALCSTIPLPNPTAAATKFNKPLIVAIAENNLKNSNNSNNDNDNNNASVALPENSPISGSVEKLFVPNPELRGSGDDDNDGSVGDEDNEWIAIWNNLALPDSNVADAYSGNVLLNFRWKKSAVKNEFLKALGFDEKKLEIETANSAPFESTVVNADVMSIPQNLTLATVNFENQKTVTATAVLTTGADVELGQVKEFSAIDSRLQDIEDAKACCRITEGEEIRKMATEDLTQLVQKLARSQLKLQEQSNYWLDAKEQLLMDAEMHNKMIASLVQYATQGSKGSGMLFLNSGGWLSADGASSLDAEKEKEKERQRRVVRTYKDLVMFETRLRWHTLRQNAQRRSALGLLVALTLTALAALYSLSLSSTPTTESASEEARVALYVFCAASLGIVLMFVLGVYRRRIADPTRFVPRLNSVLKHFSLELANNSASEPDLLFSRKIPVSFADGYAQYRDKLRRMN</sequence>
<feature type="transmembrane region" description="Helical" evidence="2">
    <location>
        <begin position="591"/>
        <end position="611"/>
    </location>
</feature>
<keyword evidence="2" id="KW-0472">Membrane</keyword>
<feature type="compositionally biased region" description="Acidic residues" evidence="1">
    <location>
        <begin position="323"/>
        <end position="333"/>
    </location>
</feature>
<keyword evidence="4" id="KW-1185">Reference proteome</keyword>
<gene>
    <name evidence="3" type="ORF">HK100_009621</name>
</gene>
<proteinExistence type="predicted"/>
<dbReference type="PANTHER" id="PTHR38698">
    <property type="entry name" value="EXPRESSED PROTEIN"/>
    <property type="match status" value="1"/>
</dbReference>
<dbReference type="Proteomes" id="UP001211907">
    <property type="component" value="Unassembled WGS sequence"/>
</dbReference>
<accession>A0AAD5XHN1</accession>
<evidence type="ECO:0000313" key="4">
    <source>
        <dbReference type="Proteomes" id="UP001211907"/>
    </source>
</evidence>
<feature type="transmembrane region" description="Helical" evidence="2">
    <location>
        <begin position="626"/>
        <end position="647"/>
    </location>
</feature>
<dbReference type="AlphaFoldDB" id="A0AAD5XHN1"/>
<evidence type="ECO:0000256" key="1">
    <source>
        <dbReference type="SAM" id="MobiDB-lite"/>
    </source>
</evidence>
<comment type="caution">
    <text evidence="3">The sequence shown here is derived from an EMBL/GenBank/DDBJ whole genome shotgun (WGS) entry which is preliminary data.</text>
</comment>
<dbReference type="InterPro" id="IPR005605">
    <property type="entry name" value="Spo7"/>
</dbReference>
<organism evidence="3 4">
    <name type="scientific">Physocladia obscura</name>
    <dbReference type="NCBI Taxonomy" id="109957"/>
    <lineage>
        <taxon>Eukaryota</taxon>
        <taxon>Fungi</taxon>
        <taxon>Fungi incertae sedis</taxon>
        <taxon>Chytridiomycota</taxon>
        <taxon>Chytridiomycota incertae sedis</taxon>
        <taxon>Chytridiomycetes</taxon>
        <taxon>Chytridiales</taxon>
        <taxon>Chytriomycetaceae</taxon>
        <taxon>Physocladia</taxon>
    </lineage>
</organism>
<dbReference type="Pfam" id="PF17104">
    <property type="entry name" value="YBL010C_LAA2"/>
    <property type="match status" value="1"/>
</dbReference>
<keyword evidence="2" id="KW-1133">Transmembrane helix</keyword>
<dbReference type="PANTHER" id="PTHR38698:SF1">
    <property type="entry name" value="FUNGAL PROTEIN"/>
    <property type="match status" value="1"/>
</dbReference>
<feature type="region of interest" description="Disordered" evidence="1">
    <location>
        <begin position="313"/>
        <end position="333"/>
    </location>
</feature>
<name>A0AAD5XHN1_9FUNG</name>
<dbReference type="InterPro" id="IPR031355">
    <property type="entry name" value="YBL010C/LAA2-like"/>
</dbReference>
<dbReference type="GO" id="GO:0019888">
    <property type="term" value="F:protein phosphatase regulator activity"/>
    <property type="evidence" value="ECO:0007669"/>
    <property type="project" value="InterPro"/>
</dbReference>
<dbReference type="Pfam" id="PF03907">
    <property type="entry name" value="Spo7"/>
    <property type="match status" value="1"/>
</dbReference>
<feature type="compositionally biased region" description="Low complexity" evidence="1">
    <location>
        <begin position="280"/>
        <end position="293"/>
    </location>
</feature>
<keyword evidence="2" id="KW-0812">Transmembrane</keyword>
<protein>
    <submittedName>
        <fullName evidence="3">Uncharacterized protein</fullName>
    </submittedName>
</protein>
<evidence type="ECO:0000313" key="3">
    <source>
        <dbReference type="EMBL" id="KAJ3143122.1"/>
    </source>
</evidence>
<feature type="region of interest" description="Disordered" evidence="1">
    <location>
        <begin position="280"/>
        <end position="300"/>
    </location>
</feature>